<sequence length="546" mass="60864">MIFSDNIIKAVSWTLVHSIWQGIFVAVLAGIIILVTKKSAAVLRYNLLSLLFIVFLVSVWMTFNYEFSPEVLLHAGQLDLPLLQQQIIINPGAPDFVNTVFKFVNDNSYAITLIWLVIFGFKLLGIFNAFGKIYRVRNYKTFSPSEYWKNRVSELALQINLSKPVLLLESALVKIPCVTGYFKPIILLPFGMLSSLPQDQIEAILLHELAHIRRKDYIVNLLQYLAETIFFFNPGLLWLSSLIKDERENCCDDIALGIIGNKTDLVHALISFEEYNSQKLSVAFAGKKNPLLQRVKRIVYDDNKSLNVIEKTFLSVSLILVALVVTASVNPHFSGGPIEMQEPKEIVKAAEAAEESPVAEESSVAASDLYKDSAEAVETDEQPDATGNEQSIPVYNYGYQTAEPAPACKPESIARTAPAEVSKTTSVTTRTVNSKTKTAHTFDREVTTYDSDNPAKRGHATLRTGITGENLPDDMNVDNLTTNIISDLITENIITDTRGLSFKLSGNSLIVNGQKQCETVHAKLKRKYFKPKVSAICYNYEYSGDL</sequence>
<dbReference type="Gene3D" id="3.30.2010.10">
    <property type="entry name" value="Metalloproteases ('zincins'), catalytic domain"/>
    <property type="match status" value="1"/>
</dbReference>
<keyword evidence="1" id="KW-0812">Transmembrane</keyword>
<evidence type="ECO:0000259" key="2">
    <source>
        <dbReference type="Pfam" id="PF05569"/>
    </source>
</evidence>
<dbReference type="AlphaFoldDB" id="A0A2S1SHZ9"/>
<dbReference type="PANTHER" id="PTHR34978">
    <property type="entry name" value="POSSIBLE SENSOR-TRANSDUCER PROTEIN BLAR"/>
    <property type="match status" value="1"/>
</dbReference>
<dbReference type="CDD" id="cd07341">
    <property type="entry name" value="M56_BlaR1_MecR1_like"/>
    <property type="match status" value="1"/>
</dbReference>
<organism evidence="3 4">
    <name type="scientific">Flavobacterium pallidum</name>
    <dbReference type="NCBI Taxonomy" id="2172098"/>
    <lineage>
        <taxon>Bacteria</taxon>
        <taxon>Pseudomonadati</taxon>
        <taxon>Bacteroidota</taxon>
        <taxon>Flavobacteriia</taxon>
        <taxon>Flavobacteriales</taxon>
        <taxon>Flavobacteriaceae</taxon>
        <taxon>Flavobacterium</taxon>
    </lineage>
</organism>
<protein>
    <recommendedName>
        <fullName evidence="2">Peptidase M56 domain-containing protein</fullName>
    </recommendedName>
</protein>
<feature type="domain" description="Peptidase M56" evidence="2">
    <location>
        <begin position="25"/>
        <end position="296"/>
    </location>
</feature>
<keyword evidence="4" id="KW-1185">Reference proteome</keyword>
<gene>
    <name evidence="3" type="ORF">HYN49_08800</name>
</gene>
<proteinExistence type="predicted"/>
<dbReference type="RefSeq" id="WP_108903769.1">
    <property type="nucleotide sequence ID" value="NZ_CP029187.1"/>
</dbReference>
<feature type="transmembrane region" description="Helical" evidence="1">
    <location>
        <begin position="43"/>
        <end position="63"/>
    </location>
</feature>
<keyword evidence="1" id="KW-1133">Transmembrane helix</keyword>
<dbReference type="OrthoDB" id="15218at2"/>
<dbReference type="InterPro" id="IPR052173">
    <property type="entry name" value="Beta-lactam_resp_regulator"/>
</dbReference>
<dbReference type="Pfam" id="PF05569">
    <property type="entry name" value="Peptidase_M56"/>
    <property type="match status" value="1"/>
</dbReference>
<dbReference type="KEGG" id="fpal:HYN49_08800"/>
<dbReference type="PANTHER" id="PTHR34978:SF3">
    <property type="entry name" value="SLR0241 PROTEIN"/>
    <property type="match status" value="1"/>
</dbReference>
<dbReference type="Proteomes" id="UP000244937">
    <property type="component" value="Chromosome"/>
</dbReference>
<dbReference type="EMBL" id="CP029187">
    <property type="protein sequence ID" value="AWI25989.1"/>
    <property type="molecule type" value="Genomic_DNA"/>
</dbReference>
<keyword evidence="1" id="KW-0472">Membrane</keyword>
<reference evidence="3 4" key="1">
    <citation type="submission" date="2018-05" db="EMBL/GenBank/DDBJ databases">
        <title>Genome sequencing of Flavobacterium sp. HYN0049.</title>
        <authorList>
            <person name="Yi H."/>
            <person name="Baek C."/>
        </authorList>
    </citation>
    <scope>NUCLEOTIDE SEQUENCE [LARGE SCALE GENOMIC DNA]</scope>
    <source>
        <strain evidence="3 4">HYN0049</strain>
    </source>
</reference>
<feature type="transmembrane region" description="Helical" evidence="1">
    <location>
        <begin position="109"/>
        <end position="130"/>
    </location>
</feature>
<accession>A0A2S1SHZ9</accession>
<dbReference type="InterPro" id="IPR008756">
    <property type="entry name" value="Peptidase_M56"/>
</dbReference>
<name>A0A2S1SHZ9_9FLAO</name>
<evidence type="ECO:0000313" key="4">
    <source>
        <dbReference type="Proteomes" id="UP000244937"/>
    </source>
</evidence>
<evidence type="ECO:0000313" key="3">
    <source>
        <dbReference type="EMBL" id="AWI25989.1"/>
    </source>
</evidence>
<evidence type="ECO:0000256" key="1">
    <source>
        <dbReference type="SAM" id="Phobius"/>
    </source>
</evidence>
<feature type="transmembrane region" description="Helical" evidence="1">
    <location>
        <begin position="19"/>
        <end position="36"/>
    </location>
</feature>